<feature type="region of interest" description="Disordered" evidence="1">
    <location>
        <begin position="1"/>
        <end position="127"/>
    </location>
</feature>
<proteinExistence type="predicted"/>
<reference evidence="2 3" key="1">
    <citation type="journal article" date="2018" name="Elife">
        <title>Firefly genomes illuminate parallel origins of bioluminescence in beetles.</title>
        <authorList>
            <person name="Fallon T.R."/>
            <person name="Lower S.E."/>
            <person name="Chang C.H."/>
            <person name="Bessho-Uehara M."/>
            <person name="Martin G.J."/>
            <person name="Bewick A.J."/>
            <person name="Behringer M."/>
            <person name="Debat H.J."/>
            <person name="Wong I."/>
            <person name="Day J.C."/>
            <person name="Suvorov A."/>
            <person name="Silva C.J."/>
            <person name="Stanger-Hall K.F."/>
            <person name="Hall D.W."/>
            <person name="Schmitz R.J."/>
            <person name="Nelson D.R."/>
            <person name="Lewis S.M."/>
            <person name="Shigenobu S."/>
            <person name="Bybee S.M."/>
            <person name="Larracuente A.M."/>
            <person name="Oba Y."/>
            <person name="Weng J.K."/>
        </authorList>
    </citation>
    <scope>NUCLEOTIDE SEQUENCE [LARGE SCALE GENOMIC DNA]</scope>
    <source>
        <strain evidence="2">1611_PpyrPB1</strain>
        <tissue evidence="2">Whole body</tissue>
    </source>
</reference>
<dbReference type="EMBL" id="VVIM01000002">
    <property type="protein sequence ID" value="KAB0802595.1"/>
    <property type="molecule type" value="Genomic_DNA"/>
</dbReference>
<organism evidence="2 3">
    <name type="scientific">Photinus pyralis</name>
    <name type="common">Common eastern firefly</name>
    <name type="synonym">Lampyris pyralis</name>
    <dbReference type="NCBI Taxonomy" id="7054"/>
    <lineage>
        <taxon>Eukaryota</taxon>
        <taxon>Metazoa</taxon>
        <taxon>Ecdysozoa</taxon>
        <taxon>Arthropoda</taxon>
        <taxon>Hexapoda</taxon>
        <taxon>Insecta</taxon>
        <taxon>Pterygota</taxon>
        <taxon>Neoptera</taxon>
        <taxon>Endopterygota</taxon>
        <taxon>Coleoptera</taxon>
        <taxon>Polyphaga</taxon>
        <taxon>Elateriformia</taxon>
        <taxon>Elateroidea</taxon>
        <taxon>Lampyridae</taxon>
        <taxon>Lampyrinae</taxon>
        <taxon>Photinus</taxon>
    </lineage>
</organism>
<evidence type="ECO:0000313" key="3">
    <source>
        <dbReference type="Proteomes" id="UP000327044"/>
    </source>
</evidence>
<feature type="compositionally biased region" description="Polar residues" evidence="1">
    <location>
        <begin position="410"/>
        <end position="426"/>
    </location>
</feature>
<feature type="compositionally biased region" description="Basic and acidic residues" evidence="1">
    <location>
        <begin position="429"/>
        <end position="439"/>
    </location>
</feature>
<dbReference type="Proteomes" id="UP000327044">
    <property type="component" value="Unassembled WGS sequence"/>
</dbReference>
<dbReference type="AlphaFoldDB" id="A0A5N4AZ22"/>
<feature type="region of interest" description="Disordered" evidence="1">
    <location>
        <begin position="398"/>
        <end position="439"/>
    </location>
</feature>
<evidence type="ECO:0000256" key="1">
    <source>
        <dbReference type="SAM" id="MobiDB-lite"/>
    </source>
</evidence>
<sequence length="439" mass="49525">MGKNKKRARSNSSDSGDRVSSKKLMKRIKKLEIELKRQRSRSRSNSEGRHRRFRSRTPKPTSSTRSSQSRQCMPRSYSRSPAPKRVVSTRLRESTTTPNLSPDHQRSPRSWSRSPPPKHAAKAERSKEAAVYTEISNNNNKNACSIPSPVANNDMCSVVNSPDRDELQIFCDEELPTMSEDIFNSLGEDPNRVATNSFSLHEKLVTRWDALLTNGLKKGDSQTLLNNYELPSNLKSLCPPKLNLEVKAALQKQNILTDSAYVEIQNQLGKGLTALGKGISLLLDNLNKIPEDTRNPILTNLGDSGRILTNLFHRVSITRRNLLVPYLNKNVKDLTDNTLGSEFLFGSDLNEKLTSAKTLESISKELKLPTSFKSPVKKLTKLGGAKGQPLLRYQNQKPHFHYPARHSGETGPQKSLQAPRRYNNNYAPKKRDGERKKRY</sequence>
<dbReference type="PANTHER" id="PTHR34239:SF2">
    <property type="entry name" value="TRANSPOSABLE ELEMENT P TRANSPOSASE_THAP9 CONSERVED DOMAIN-CONTAINING PROTEIN"/>
    <property type="match status" value="1"/>
</dbReference>
<feature type="compositionally biased region" description="Low complexity" evidence="1">
    <location>
        <begin position="58"/>
        <end position="71"/>
    </location>
</feature>
<dbReference type="OrthoDB" id="6775330at2759"/>
<name>A0A5N4AZ22_PHOPY</name>
<dbReference type="InParanoid" id="A0A5N4AZ22"/>
<accession>A0A5N4AZ22</accession>
<keyword evidence="3" id="KW-1185">Reference proteome</keyword>
<gene>
    <name evidence="2" type="ORF">PPYR_04781</name>
</gene>
<dbReference type="PANTHER" id="PTHR34239">
    <property type="entry name" value="APPLE DOMAIN-CONTAINING PROTEIN"/>
    <property type="match status" value="1"/>
</dbReference>
<evidence type="ECO:0000313" key="2">
    <source>
        <dbReference type="EMBL" id="KAB0802595.1"/>
    </source>
</evidence>
<protein>
    <submittedName>
        <fullName evidence="2">Uncharacterized protein</fullName>
    </submittedName>
</protein>
<comment type="caution">
    <text evidence="2">The sequence shown here is derived from an EMBL/GenBank/DDBJ whole genome shotgun (WGS) entry which is preliminary data.</text>
</comment>